<sequence>LAIKINKHIILNGFMDMLDKRDVIRSLITDFCYIYWCDKLAESILERVESDKFDIDKILYLLGALLENGYKKGYEYAVSILTQPIPNNGDCRNKAIEIATCLISKGYDAGWDTIWGVI</sequence>
<dbReference type="Proteomes" id="UP000308444">
    <property type="component" value="Unassembled WGS sequence"/>
</dbReference>
<comment type="caution">
    <text evidence="1">The sequence shown here is derived from an EMBL/GenBank/DDBJ whole genome shotgun (WGS) entry which is preliminary data.</text>
</comment>
<dbReference type="AlphaFoldDB" id="A0A9X9A4J9"/>
<feature type="non-terminal residue" evidence="1">
    <location>
        <position position="118"/>
    </location>
</feature>
<evidence type="ECO:0000313" key="2">
    <source>
        <dbReference type="Proteomes" id="UP000308444"/>
    </source>
</evidence>
<feature type="non-terminal residue" evidence="1">
    <location>
        <position position="1"/>
    </location>
</feature>
<protein>
    <submittedName>
        <fullName evidence="1">Uncharacterized protein</fullName>
    </submittedName>
</protein>
<gene>
    <name evidence="1" type="ORF">FC695_27995</name>
</gene>
<reference evidence="1 2" key="1">
    <citation type="journal article" date="2019" name="Environ. Microbiol.">
        <title>An active ?-lactamase is a part of an orchestrated cell wall stress resistance network of Bacillus subtilis and related rhizosphere species.</title>
        <authorList>
            <person name="Bucher T."/>
            <person name="Keren-Paz A."/>
            <person name="Hausser J."/>
            <person name="Olender T."/>
            <person name="Cytryn E."/>
            <person name="Kolodkin-Gal I."/>
        </authorList>
    </citation>
    <scope>NUCLEOTIDE SEQUENCE [LARGE SCALE GENOMIC DNA]</scope>
    <source>
        <strain evidence="1 2">I32</strain>
    </source>
</reference>
<accession>A0A9X9A4J9</accession>
<evidence type="ECO:0000313" key="1">
    <source>
        <dbReference type="EMBL" id="TKI94899.1"/>
    </source>
</evidence>
<name>A0A9X9A4J9_BACCE</name>
<organism evidence="1 2">
    <name type="scientific">Bacillus cereus</name>
    <dbReference type="NCBI Taxonomy" id="1396"/>
    <lineage>
        <taxon>Bacteria</taxon>
        <taxon>Bacillati</taxon>
        <taxon>Bacillota</taxon>
        <taxon>Bacilli</taxon>
        <taxon>Bacillales</taxon>
        <taxon>Bacillaceae</taxon>
        <taxon>Bacillus</taxon>
        <taxon>Bacillus cereus group</taxon>
    </lineage>
</organism>
<dbReference type="EMBL" id="SZOH01002441">
    <property type="protein sequence ID" value="TKI94899.1"/>
    <property type="molecule type" value="Genomic_DNA"/>
</dbReference>
<proteinExistence type="predicted"/>